<accession>A0A8S5T051</accession>
<organism evidence="1">
    <name type="scientific">Myoviridae sp. ct0Qb19</name>
    <dbReference type="NCBI Taxonomy" id="2827653"/>
    <lineage>
        <taxon>Viruses</taxon>
        <taxon>Duplodnaviria</taxon>
        <taxon>Heunggongvirae</taxon>
        <taxon>Uroviricota</taxon>
        <taxon>Caudoviricetes</taxon>
    </lineage>
</organism>
<name>A0A8S5T051_9CAUD</name>
<reference evidence="1" key="1">
    <citation type="journal article" date="2021" name="Proc. Natl. Acad. Sci. U.S.A.">
        <title>A Catalog of Tens of Thousands of Viruses from Human Metagenomes Reveals Hidden Associations with Chronic Diseases.</title>
        <authorList>
            <person name="Tisza M.J."/>
            <person name="Buck C.B."/>
        </authorList>
    </citation>
    <scope>NUCLEOTIDE SEQUENCE</scope>
    <source>
        <strain evidence="1">Ct0Qb19</strain>
    </source>
</reference>
<protein>
    <submittedName>
        <fullName evidence="1">Uncharacterized protein</fullName>
    </submittedName>
</protein>
<dbReference type="EMBL" id="BK032715">
    <property type="protein sequence ID" value="DAF56419.1"/>
    <property type="molecule type" value="Genomic_DNA"/>
</dbReference>
<proteinExistence type="predicted"/>
<sequence>MMLIAAGQSFRRLLFKKRSDITWQNLPIVIL</sequence>
<evidence type="ECO:0000313" key="1">
    <source>
        <dbReference type="EMBL" id="DAF56419.1"/>
    </source>
</evidence>